<dbReference type="AlphaFoldDB" id="D6PCF8"/>
<organism evidence="1">
    <name type="scientific">uncultured marine bacterium MedDCM-OCT-S04-C102</name>
    <dbReference type="NCBI Taxonomy" id="743048"/>
    <lineage>
        <taxon>Bacteria</taxon>
        <taxon>environmental samples</taxon>
    </lineage>
</organism>
<name>D6PCF8_9BACT</name>
<accession>D6PCF8</accession>
<evidence type="ECO:0000313" key="1">
    <source>
        <dbReference type="EMBL" id="ADD93409.1"/>
    </source>
</evidence>
<proteinExistence type="predicted"/>
<reference evidence="1" key="1">
    <citation type="journal article" date="2010" name="ISME J.">
        <title>Metagenome of the Mediterranean deep chlorophyll maximum studied by direct and fosmid library 454 pyrosequencing.</title>
        <authorList>
            <person name="Ghai R."/>
            <person name="Martin-Cuadrado A.B."/>
            <person name="Molto A.G."/>
            <person name="Heredia I.G."/>
            <person name="Cabrera R."/>
            <person name="Martin J."/>
            <person name="Verdu M."/>
            <person name="Deschamps P."/>
            <person name="Moreira D."/>
            <person name="Lopez-Garcia P."/>
            <person name="Mira A."/>
            <person name="Rodriguez-Valera F."/>
        </authorList>
    </citation>
    <scope>NUCLEOTIDE SEQUENCE</scope>
</reference>
<sequence length="84" mass="9664">MRNIKLTLITVFFIAFNINNAQSIGQYDSLRIKISQMLIFGIQDIQKVMEADSMLEKYSDKHLGGIILFEKILLRKDQATTLKS</sequence>
<protein>
    <submittedName>
        <fullName evidence="1">Uncharacterized protein</fullName>
    </submittedName>
</protein>
<dbReference type="EMBL" id="GU942981">
    <property type="protein sequence ID" value="ADD93409.1"/>
    <property type="molecule type" value="Genomic_DNA"/>
</dbReference>